<dbReference type="OrthoDB" id="447837at2759"/>
<comment type="caution">
    <text evidence="1">The sequence shown here is derived from an EMBL/GenBank/DDBJ whole genome shotgun (WGS) entry which is preliminary data.</text>
</comment>
<proteinExistence type="predicted"/>
<accession>A0A812IPJ9</accession>
<reference evidence="1" key="1">
    <citation type="submission" date="2021-02" db="EMBL/GenBank/DDBJ databases">
        <authorList>
            <person name="Dougan E. K."/>
            <person name="Rhodes N."/>
            <person name="Thang M."/>
            <person name="Chan C."/>
        </authorList>
    </citation>
    <scope>NUCLEOTIDE SEQUENCE</scope>
</reference>
<dbReference type="AlphaFoldDB" id="A0A812IPJ9"/>
<dbReference type="EMBL" id="CAJNDS010000302">
    <property type="protein sequence ID" value="CAE7041199.1"/>
    <property type="molecule type" value="Genomic_DNA"/>
</dbReference>
<evidence type="ECO:0000313" key="1">
    <source>
        <dbReference type="EMBL" id="CAE7041199.1"/>
    </source>
</evidence>
<keyword evidence="2" id="KW-1185">Reference proteome</keyword>
<name>A0A812IPJ9_9DINO</name>
<gene>
    <name evidence="1" type="ORF">SNAT2548_LOCUS4852</name>
</gene>
<evidence type="ECO:0000313" key="2">
    <source>
        <dbReference type="Proteomes" id="UP000604046"/>
    </source>
</evidence>
<protein>
    <submittedName>
        <fullName evidence="1">Uncharacterized protein</fullName>
    </submittedName>
</protein>
<organism evidence="1 2">
    <name type="scientific">Symbiodinium natans</name>
    <dbReference type="NCBI Taxonomy" id="878477"/>
    <lineage>
        <taxon>Eukaryota</taxon>
        <taxon>Sar</taxon>
        <taxon>Alveolata</taxon>
        <taxon>Dinophyceae</taxon>
        <taxon>Suessiales</taxon>
        <taxon>Symbiodiniaceae</taxon>
        <taxon>Symbiodinium</taxon>
    </lineage>
</organism>
<dbReference type="Proteomes" id="UP000604046">
    <property type="component" value="Unassembled WGS sequence"/>
</dbReference>
<sequence>MPLDVRLMSGKPLGGCSNFEGHGAELRERVACELQISPQRVSLLAGSREITDEETLSDSIDTVTAMVAEGQELAQWCEEKMPEYSFTEVSGVGVPDGSEEIDAKLLGRVFMLALKRFLNRTQQRYVRSLKELGVAFDPVRPFLFSVGEASPFYEAWARRKLENPEDVSKWEALHRQAQADVKRGKRAIATFVALDERLVGPNSVRCFSRWEVHQEDGQEGHHRVYGLRQAYSGVEFDKILGMWIEAEGDLDWHASISILGAWTWYGMRESWMGLREPRYWEEQRDIRRECSTGEVAARFETFCDVIAAAQTGQAEAAWLKPHISHAVWAMMLGIHTETLLLAESCYPASKGKDEPCMMILGRALKAILRMSAHVEGLKEKVFEAILCMADHRNDALRIYGLDLLREHFPTEQKTAELLERQASADWPHMRPYVEAAHHACQAVSAADPLPASDVPHQLPSPRRLVNQKLLNNPIEITGERYNLRGDLKHVLFEDVDEVEPE</sequence>